<dbReference type="CDD" id="cd04301">
    <property type="entry name" value="NAT_SF"/>
    <property type="match status" value="1"/>
</dbReference>
<dbReference type="HOGENOM" id="CLU_060131_3_2_1"/>
<evidence type="ECO:0000313" key="2">
    <source>
        <dbReference type="EMBL" id="KIW42249.1"/>
    </source>
</evidence>
<keyword evidence="3" id="KW-1185">Reference proteome</keyword>
<dbReference type="AlphaFoldDB" id="A0A0D2E380"/>
<protein>
    <recommendedName>
        <fullName evidence="1">N-acetyltransferase domain-containing protein</fullName>
    </recommendedName>
</protein>
<sequence>MHIRPGTAQDLPDCATISCNAMFDDNLTAYVAPYRHSHPECLRHGILLRTKKRYYGGDRVLVAVTDENDADWDGNEKVIGHLSASSTLDAKSRPSSFSWEGLELRLLHLEELFIWYTGSDRSISKSKWSEFAAGKSAGCKDPYSDFNAYWHVSHLSVDPAYHRRGVATALMENVKCLASKDSLPIVLLASIQGRLLYLKVGFRELGQANEGTLYAASVMAWYPESSK</sequence>
<dbReference type="Pfam" id="PF13673">
    <property type="entry name" value="Acetyltransf_10"/>
    <property type="match status" value="1"/>
</dbReference>
<reference evidence="2 3" key="1">
    <citation type="submission" date="2015-01" db="EMBL/GenBank/DDBJ databases">
        <title>The Genome Sequence of Exophiala oligosperma CBS72588.</title>
        <authorList>
            <consortium name="The Broad Institute Genomics Platform"/>
            <person name="Cuomo C."/>
            <person name="de Hoog S."/>
            <person name="Gorbushina A."/>
            <person name="Stielow B."/>
            <person name="Teixiera M."/>
            <person name="Abouelleil A."/>
            <person name="Chapman S.B."/>
            <person name="Priest M."/>
            <person name="Young S.K."/>
            <person name="Wortman J."/>
            <person name="Nusbaum C."/>
            <person name="Birren B."/>
        </authorList>
    </citation>
    <scope>NUCLEOTIDE SEQUENCE [LARGE SCALE GENOMIC DNA]</scope>
    <source>
        <strain evidence="2 3">CBS 72588</strain>
    </source>
</reference>
<dbReference type="Proteomes" id="UP000053342">
    <property type="component" value="Unassembled WGS sequence"/>
</dbReference>
<dbReference type="InterPro" id="IPR052523">
    <property type="entry name" value="Trichothecene_AcTrans"/>
</dbReference>
<organism evidence="2 3">
    <name type="scientific">Exophiala oligosperma</name>
    <dbReference type="NCBI Taxonomy" id="215243"/>
    <lineage>
        <taxon>Eukaryota</taxon>
        <taxon>Fungi</taxon>
        <taxon>Dikarya</taxon>
        <taxon>Ascomycota</taxon>
        <taxon>Pezizomycotina</taxon>
        <taxon>Eurotiomycetes</taxon>
        <taxon>Chaetothyriomycetidae</taxon>
        <taxon>Chaetothyriales</taxon>
        <taxon>Herpotrichiellaceae</taxon>
        <taxon>Exophiala</taxon>
    </lineage>
</organism>
<dbReference type="RefSeq" id="XP_016262465.1">
    <property type="nucleotide sequence ID" value="XM_016406861.1"/>
</dbReference>
<dbReference type="Gene3D" id="3.40.630.30">
    <property type="match status" value="1"/>
</dbReference>
<dbReference type="OrthoDB" id="410198at2759"/>
<name>A0A0D2E380_9EURO</name>
<evidence type="ECO:0000313" key="3">
    <source>
        <dbReference type="Proteomes" id="UP000053342"/>
    </source>
</evidence>
<evidence type="ECO:0000259" key="1">
    <source>
        <dbReference type="PROSITE" id="PS51186"/>
    </source>
</evidence>
<dbReference type="PANTHER" id="PTHR42791:SF1">
    <property type="entry name" value="N-ACETYLTRANSFERASE DOMAIN-CONTAINING PROTEIN"/>
    <property type="match status" value="1"/>
</dbReference>
<dbReference type="VEuPathDB" id="FungiDB:PV06_05813"/>
<dbReference type="InterPro" id="IPR016181">
    <property type="entry name" value="Acyl_CoA_acyltransferase"/>
</dbReference>
<dbReference type="GeneID" id="27357887"/>
<dbReference type="PANTHER" id="PTHR42791">
    <property type="entry name" value="GNAT FAMILY ACETYLTRANSFERASE"/>
    <property type="match status" value="1"/>
</dbReference>
<dbReference type="STRING" id="215243.A0A0D2E380"/>
<gene>
    <name evidence="2" type="ORF">PV06_05813</name>
</gene>
<dbReference type="GO" id="GO:0016747">
    <property type="term" value="F:acyltransferase activity, transferring groups other than amino-acyl groups"/>
    <property type="evidence" value="ECO:0007669"/>
    <property type="project" value="InterPro"/>
</dbReference>
<proteinExistence type="predicted"/>
<dbReference type="EMBL" id="KN847336">
    <property type="protein sequence ID" value="KIW42249.1"/>
    <property type="molecule type" value="Genomic_DNA"/>
</dbReference>
<dbReference type="InterPro" id="IPR000182">
    <property type="entry name" value="GNAT_dom"/>
</dbReference>
<dbReference type="PROSITE" id="PS51186">
    <property type="entry name" value="GNAT"/>
    <property type="match status" value="1"/>
</dbReference>
<dbReference type="SUPFAM" id="SSF55729">
    <property type="entry name" value="Acyl-CoA N-acyltransferases (Nat)"/>
    <property type="match status" value="1"/>
</dbReference>
<feature type="domain" description="N-acetyltransferase" evidence="1">
    <location>
        <begin position="83"/>
        <end position="224"/>
    </location>
</feature>
<accession>A0A0D2E380</accession>